<reference evidence="3 5" key="1">
    <citation type="journal article" date="2023" name="Microb. Genom.">
        <title>Mesoterricola silvestris gen. nov., sp. nov., Mesoterricola sediminis sp. nov., Geothrix oryzae sp. nov., Geothrix edaphica sp. nov., Geothrix rubra sp. nov., and Geothrix limicola sp. nov., six novel members of Acidobacteriota isolated from soils.</title>
        <authorList>
            <person name="Weisberg A.J."/>
            <person name="Pearce E."/>
            <person name="Kramer C.G."/>
            <person name="Chang J.H."/>
            <person name="Clarke C.R."/>
        </authorList>
    </citation>
    <scope>NUCLEOTIDE SEQUENCE</scope>
    <source>
        <strain evidence="4 5">NB05-1H</strain>
        <strain evidence="3">NRRL_B-16521</strain>
    </source>
</reference>
<dbReference type="Proteomes" id="UP001282288">
    <property type="component" value="Unassembled WGS sequence"/>
</dbReference>
<dbReference type="NCBIfam" id="NF038324">
    <property type="entry name" value="DrmB_fam"/>
    <property type="match status" value="1"/>
</dbReference>
<evidence type="ECO:0000313" key="5">
    <source>
        <dbReference type="Proteomes" id="UP001272987"/>
    </source>
</evidence>
<dbReference type="InterPro" id="IPR047721">
    <property type="entry name" value="DrmB"/>
</dbReference>
<dbReference type="AlphaFoldDB" id="A0AAP6EEA3"/>
<feature type="domain" description="MrfA-like Zn-binding" evidence="2">
    <location>
        <begin position="488"/>
        <end position="585"/>
    </location>
</feature>
<evidence type="ECO:0000259" key="2">
    <source>
        <dbReference type="Pfam" id="PF09369"/>
    </source>
</evidence>
<dbReference type="Pfam" id="PF09369">
    <property type="entry name" value="MZB"/>
    <property type="match status" value="1"/>
</dbReference>
<proteinExistence type="predicted"/>
<feature type="region of interest" description="Disordered" evidence="1">
    <location>
        <begin position="346"/>
        <end position="365"/>
    </location>
</feature>
<sequence>MTPPPERRRRRTAAGSAVVRPAFARRGSVRRSQMITTYGVGALIAVDNESFIVSGIDDAHESWSLKEAPIVHEHRLARVLEVNHFRLPPSSEEASRDGVRVKRFPLWHSCPKCQSLQHVKDFNPPAGKNVCTDCDDEPLVPSRFVMACDAGHLADFPYWKWLHRDNREDGAKGHCGGRMSMRFTGRSASLRAVIISCTCGVQDVSMEGAFRRRALADLRVRCQGEQPWLKNTPTGPCRRTPRALQRGSATVWQPVLKSALSIPPWSDGLADKLGPHWDRLRSFTSRERMEGYLMGAFPDDDSVSVDVVMELLEAEQAEDLAQGNLSDAGAVNRYQKLRRQEYERLRSGNTQGDKGREEQFVCEPPLSDPSVLDPFDIERPMLVKRLREVRALKAFIRVADPESSSESHEAPLSRYPTDWLPAMVVRGEGVFIGLDEQRLDSWAESVSVAARVEHMRANHDQALRERAVDPSKAPCSPATPRMVLLHTLAHVLINEWSLDAGYPAGALRERLYADDTMAGFLVHTATSDSAGSLGGVVAQGEPDRLAAALRSALRRAAWCSADPLCIEAGASGAGGTNMAACHACVMLPETSCEHNNILLDRALLVGTPERPDLGFFAKALER</sequence>
<comment type="caution">
    <text evidence="3">The sequence shown here is derived from an EMBL/GenBank/DDBJ whole genome shotgun (WGS) entry which is preliminary data.</text>
</comment>
<dbReference type="EMBL" id="JARAWC010000004">
    <property type="protein sequence ID" value="MDX2959524.1"/>
    <property type="molecule type" value="Genomic_DNA"/>
</dbReference>
<evidence type="ECO:0000313" key="4">
    <source>
        <dbReference type="EMBL" id="MDX3019188.1"/>
    </source>
</evidence>
<accession>A0AAP6EEA3</accession>
<dbReference type="EMBL" id="JARAWP010000008">
    <property type="protein sequence ID" value="MDX3019188.1"/>
    <property type="molecule type" value="Genomic_DNA"/>
</dbReference>
<dbReference type="GeneID" id="69805953"/>
<gene>
    <name evidence="3" type="ORF">PV399_07305</name>
    <name evidence="4" type="ORF">PV666_14985</name>
</gene>
<name>A0AAP6EEA3_9ACTN</name>
<protein>
    <submittedName>
        <fullName evidence="3">DUF1998 domain-containing protein</fullName>
    </submittedName>
</protein>
<dbReference type="Proteomes" id="UP001272987">
    <property type="component" value="Unassembled WGS sequence"/>
</dbReference>
<organism evidence="3 6">
    <name type="scientific">Streptomyces acidiscabies</name>
    <dbReference type="NCBI Taxonomy" id="42234"/>
    <lineage>
        <taxon>Bacteria</taxon>
        <taxon>Bacillati</taxon>
        <taxon>Actinomycetota</taxon>
        <taxon>Actinomycetes</taxon>
        <taxon>Kitasatosporales</taxon>
        <taxon>Streptomycetaceae</taxon>
        <taxon>Streptomyces</taxon>
    </lineage>
</organism>
<evidence type="ECO:0000313" key="3">
    <source>
        <dbReference type="EMBL" id="MDX2959524.1"/>
    </source>
</evidence>
<dbReference type="RefSeq" id="WP_029184200.1">
    <property type="nucleotide sequence ID" value="NZ_BCMK01000094.1"/>
</dbReference>
<dbReference type="InterPro" id="IPR018973">
    <property type="entry name" value="MZB"/>
</dbReference>
<evidence type="ECO:0000313" key="6">
    <source>
        <dbReference type="Proteomes" id="UP001282288"/>
    </source>
</evidence>
<evidence type="ECO:0000256" key="1">
    <source>
        <dbReference type="SAM" id="MobiDB-lite"/>
    </source>
</evidence>
<keyword evidence="5" id="KW-1185">Reference proteome</keyword>